<dbReference type="OrthoDB" id="10252032at2759"/>
<proteinExistence type="inferred from homology"/>
<feature type="compositionally biased region" description="Basic and acidic residues" evidence="2">
    <location>
        <begin position="65"/>
        <end position="86"/>
    </location>
</feature>
<dbReference type="Pfam" id="PF05178">
    <property type="entry name" value="Kri1"/>
    <property type="match status" value="1"/>
</dbReference>
<comment type="caution">
    <text evidence="4">The sequence shown here is derived from an EMBL/GenBank/DDBJ whole genome shotgun (WGS) entry which is preliminary data.</text>
</comment>
<reference evidence="4 5" key="1">
    <citation type="submission" date="2019-06" db="EMBL/GenBank/DDBJ databases">
        <title>Genome Sequence of the Brown Rot Fungal Pathogen Monilinia laxa.</title>
        <authorList>
            <person name="De Miccolis Angelini R.M."/>
            <person name="Landi L."/>
            <person name="Abate D."/>
            <person name="Pollastro S."/>
            <person name="Romanazzi G."/>
            <person name="Faretra F."/>
        </authorList>
    </citation>
    <scope>NUCLEOTIDE SEQUENCE [LARGE SCALE GENOMIC DNA]</scope>
    <source>
        <strain evidence="4 5">Mlax316</strain>
    </source>
</reference>
<feature type="region of interest" description="Disordered" evidence="2">
    <location>
        <begin position="1"/>
        <end position="128"/>
    </location>
</feature>
<dbReference type="GO" id="GO:0030686">
    <property type="term" value="C:90S preribosome"/>
    <property type="evidence" value="ECO:0007669"/>
    <property type="project" value="TreeGrafter"/>
</dbReference>
<sequence length="657" mass="74283">MAKRKAESQDQLATKNGTKKIKQEPSVTVKVEKSKMMLDDSDSSSEDDSVGGAPLESGFKVNQEYAKRFEHNKKREELQRLEEKYTKKPGPTIGRNGEKKYGDKYDEDSSSSDDEDEDDEGFLATEDLDKEISATLQALRSKDPRVYDEKVTFYAPIDEDAEDGTTTEKKEKPMYLKDYHRQNLLAGHTGGEEEENVPQTFAQEQEALKKKIVGEMHAAAGDGSDSDEDEGFLVKKDNKSGLSSQGIHPSRASKVEVDVAIADKDPETFLSNFMAARAWVPSDGARFQPLESDDEEEDDRAEQFETAYNLRFENPAGSNEMLKSYARDVVAEKSVRRDEVSSRKKARDAAREKKEAEKKEREEERSRLKRLKIEEMEERLQKIKKAAGLSGKVLKDEEWGQFLDAAWDDDNWEAEMNKRFGESYYAEQEGGSDSDDETGGKKKKKVKKPKWDDDIDIKDLIPEFDDEEVSSKPAFSLSDIEDDAEDNSDDEGESSKKSKSNKERQLEKQAKKKAARLERKKIEDLVDSKLDVDLSLASKKASVFRYRETSPTSFGLTARDILMAPDSSLNEFAGLKKMATFRDAEKKRKDKKHLGKKARLRQWRKETFGNEDGPEIIIGPDAGEGADAMEGVEIPEKKKKKRSRKNKGAVGRATAEE</sequence>
<evidence type="ECO:0000313" key="5">
    <source>
        <dbReference type="Proteomes" id="UP000326757"/>
    </source>
</evidence>
<feature type="region of interest" description="Disordered" evidence="2">
    <location>
        <begin position="462"/>
        <end position="514"/>
    </location>
</feature>
<organism evidence="4 5">
    <name type="scientific">Monilinia laxa</name>
    <name type="common">Brown rot fungus</name>
    <name type="synonym">Sclerotinia laxa</name>
    <dbReference type="NCBI Taxonomy" id="61186"/>
    <lineage>
        <taxon>Eukaryota</taxon>
        <taxon>Fungi</taxon>
        <taxon>Dikarya</taxon>
        <taxon>Ascomycota</taxon>
        <taxon>Pezizomycotina</taxon>
        <taxon>Leotiomycetes</taxon>
        <taxon>Helotiales</taxon>
        <taxon>Sclerotiniaceae</taxon>
        <taxon>Monilinia</taxon>
    </lineage>
</organism>
<evidence type="ECO:0000256" key="2">
    <source>
        <dbReference type="SAM" id="MobiDB-lite"/>
    </source>
</evidence>
<feature type="compositionally biased region" description="Basic residues" evidence="2">
    <location>
        <begin position="588"/>
        <end position="602"/>
    </location>
</feature>
<dbReference type="GO" id="GO:0000447">
    <property type="term" value="P:endonucleolytic cleavage in ITS1 to separate SSU-rRNA from 5.8S rRNA and LSU-rRNA from tricistronic rRNA transcript (SSU-rRNA, 5.8S rRNA, LSU-rRNA)"/>
    <property type="evidence" value="ECO:0007669"/>
    <property type="project" value="TreeGrafter"/>
</dbReference>
<keyword evidence="5" id="KW-1185">Reference proteome</keyword>
<dbReference type="Pfam" id="PF12936">
    <property type="entry name" value="Kri1_C"/>
    <property type="match status" value="1"/>
</dbReference>
<protein>
    <recommendedName>
        <fullName evidence="3">Kri1-like C-terminal domain-containing protein</fullName>
    </recommendedName>
</protein>
<dbReference type="InterPro" id="IPR024626">
    <property type="entry name" value="Kri1-like_C"/>
</dbReference>
<feature type="region of interest" description="Disordered" evidence="2">
    <location>
        <begin position="584"/>
        <end position="657"/>
    </location>
</feature>
<dbReference type="EMBL" id="VIGI01000008">
    <property type="protein sequence ID" value="KAB8296811.1"/>
    <property type="molecule type" value="Genomic_DNA"/>
</dbReference>
<feature type="region of interest" description="Disordered" evidence="2">
    <location>
        <begin position="423"/>
        <end position="450"/>
    </location>
</feature>
<dbReference type="InterPro" id="IPR018034">
    <property type="entry name" value="Kri1"/>
</dbReference>
<name>A0A5N6K3C6_MONLA</name>
<dbReference type="PANTHER" id="PTHR14490">
    <property type="entry name" value="ZINC FINGER, ZZ TYPE"/>
    <property type="match status" value="1"/>
</dbReference>
<evidence type="ECO:0000259" key="3">
    <source>
        <dbReference type="Pfam" id="PF12936"/>
    </source>
</evidence>
<dbReference type="Proteomes" id="UP000326757">
    <property type="component" value="Unassembled WGS sequence"/>
</dbReference>
<feature type="region of interest" description="Disordered" evidence="2">
    <location>
        <begin position="332"/>
        <end position="371"/>
    </location>
</feature>
<dbReference type="PANTHER" id="PTHR14490:SF5">
    <property type="entry name" value="PROTEIN KRI1 HOMOLOG"/>
    <property type="match status" value="1"/>
</dbReference>
<dbReference type="GO" id="GO:0005730">
    <property type="term" value="C:nucleolus"/>
    <property type="evidence" value="ECO:0007669"/>
    <property type="project" value="TreeGrafter"/>
</dbReference>
<gene>
    <name evidence="4" type="ORF">EYC80_002228</name>
</gene>
<accession>A0A5N6K3C6</accession>
<feature type="compositionally biased region" description="Basic residues" evidence="2">
    <location>
        <begin position="637"/>
        <end position="647"/>
    </location>
</feature>
<feature type="compositionally biased region" description="Acidic residues" evidence="2">
    <location>
        <begin position="105"/>
        <end position="128"/>
    </location>
</feature>
<evidence type="ECO:0000313" key="4">
    <source>
        <dbReference type="EMBL" id="KAB8296811.1"/>
    </source>
</evidence>
<comment type="similarity">
    <text evidence="1">Belongs to the KRI1 family.</text>
</comment>
<feature type="compositionally biased region" description="Acidic residues" evidence="2">
    <location>
        <begin position="479"/>
        <end position="492"/>
    </location>
</feature>
<feature type="compositionally biased region" description="Basic and acidic residues" evidence="2">
    <location>
        <begin position="493"/>
        <end position="514"/>
    </location>
</feature>
<feature type="compositionally biased region" description="Acidic residues" evidence="2">
    <location>
        <begin position="39"/>
        <end position="49"/>
    </location>
</feature>
<dbReference type="AlphaFoldDB" id="A0A5N6K3C6"/>
<feature type="domain" description="Kri1-like C-terminal" evidence="3">
    <location>
        <begin position="520"/>
        <end position="607"/>
    </location>
</feature>
<evidence type="ECO:0000256" key="1">
    <source>
        <dbReference type="ARBA" id="ARBA00007473"/>
    </source>
</evidence>
<feature type="region of interest" description="Disordered" evidence="2">
    <location>
        <begin position="212"/>
        <end position="254"/>
    </location>
</feature>